<dbReference type="EMBL" id="LLYZ01000003">
    <property type="protein sequence ID" value="KQK26573.1"/>
    <property type="molecule type" value="Genomic_DNA"/>
</dbReference>
<dbReference type="RefSeq" id="WP_056012576.1">
    <property type="nucleotide sequence ID" value="NZ_LLYZ01000003.1"/>
</dbReference>
<reference evidence="1 2" key="1">
    <citation type="submission" date="2015-10" db="EMBL/GenBank/DDBJ databases">
        <title>Chryseobacterium aquaticum genome.</title>
        <authorList>
            <person name="Newman J.D."/>
            <person name="Ferguson M.B."/>
            <person name="Miller J.R."/>
        </authorList>
    </citation>
    <scope>NUCLEOTIDE SEQUENCE [LARGE SCALE GENOMIC DNA]</scope>
    <source>
        <strain evidence="1 2">KCTC 12483</strain>
    </source>
</reference>
<accession>A0A0Q3HVE5</accession>
<name>A0A0Q3HVE5_9FLAO</name>
<dbReference type="AlphaFoldDB" id="A0A0Q3HVE5"/>
<dbReference type="STRING" id="452084.AR438_04805"/>
<gene>
    <name evidence="1" type="ORF">AR438_04805</name>
</gene>
<evidence type="ECO:0000313" key="1">
    <source>
        <dbReference type="EMBL" id="KQK26573.1"/>
    </source>
</evidence>
<comment type="caution">
    <text evidence="1">The sequence shown here is derived from an EMBL/GenBank/DDBJ whole genome shotgun (WGS) entry which is preliminary data.</text>
</comment>
<evidence type="ECO:0000313" key="2">
    <source>
        <dbReference type="Proteomes" id="UP000051682"/>
    </source>
</evidence>
<proteinExistence type="predicted"/>
<dbReference type="OrthoDB" id="1264612at2"/>
<keyword evidence="2" id="KW-1185">Reference proteome</keyword>
<dbReference type="Proteomes" id="UP000051682">
    <property type="component" value="Unassembled WGS sequence"/>
</dbReference>
<sequence>MDSTIEILKSKIESLTPELAEAFIRIIDNMDTTPTSAIPQFQLDEVFDRIQFHNENPSTKLDFFENISEFEKICA</sequence>
<protein>
    <submittedName>
        <fullName evidence="1">Uncharacterized protein</fullName>
    </submittedName>
</protein>
<organism evidence="1 2">
    <name type="scientific">Chryseobacterium aquaticum</name>
    <dbReference type="NCBI Taxonomy" id="452084"/>
    <lineage>
        <taxon>Bacteria</taxon>
        <taxon>Pseudomonadati</taxon>
        <taxon>Bacteroidota</taxon>
        <taxon>Flavobacteriia</taxon>
        <taxon>Flavobacteriales</taxon>
        <taxon>Weeksellaceae</taxon>
        <taxon>Chryseobacterium group</taxon>
        <taxon>Chryseobacterium</taxon>
    </lineage>
</organism>